<gene>
    <name evidence="8" type="ORF">B9T62_23370</name>
</gene>
<comment type="subcellular location">
    <subcellularLocation>
        <location evidence="1">Cell membrane</location>
        <topology evidence="1">Multi-pass membrane protein</topology>
    </subcellularLocation>
</comment>
<dbReference type="Gene3D" id="6.10.340.10">
    <property type="match status" value="1"/>
</dbReference>
<keyword evidence="9" id="KW-1185">Reference proteome</keyword>
<dbReference type="InterPro" id="IPR003660">
    <property type="entry name" value="HAMP_dom"/>
</dbReference>
<accession>A0A2Z2KQ45</accession>
<evidence type="ECO:0000256" key="4">
    <source>
        <dbReference type="ARBA" id="ARBA00022679"/>
    </source>
</evidence>
<dbReference type="SUPFAM" id="SSF55874">
    <property type="entry name" value="ATPase domain of HSP90 chaperone/DNA topoisomerase II/histidine kinase"/>
    <property type="match status" value="1"/>
</dbReference>
<dbReference type="PANTHER" id="PTHR34220">
    <property type="entry name" value="SENSOR HISTIDINE KINASE YPDA"/>
    <property type="match status" value="1"/>
</dbReference>
<dbReference type="GO" id="GO:0005886">
    <property type="term" value="C:plasma membrane"/>
    <property type="evidence" value="ECO:0007669"/>
    <property type="project" value="UniProtKB-SubCell"/>
</dbReference>
<keyword evidence="2" id="KW-1003">Cell membrane</keyword>
<evidence type="ECO:0000313" key="9">
    <source>
        <dbReference type="Proteomes" id="UP000249890"/>
    </source>
</evidence>
<evidence type="ECO:0000256" key="6">
    <source>
        <dbReference type="SAM" id="Phobius"/>
    </source>
</evidence>
<dbReference type="GO" id="GO:0000155">
    <property type="term" value="F:phosphorelay sensor kinase activity"/>
    <property type="evidence" value="ECO:0007669"/>
    <property type="project" value="InterPro"/>
</dbReference>
<evidence type="ECO:0000256" key="2">
    <source>
        <dbReference type="ARBA" id="ARBA00022475"/>
    </source>
</evidence>
<sequence>MRLNVLLKNMSIRTKLLGLFVLIGLVPLIFTFLISQNEIRTYALNGQRFADNQAYEQTLNTLSNLVAHIEEISLMIIVNGQINDALSASPMTTPVSKQIALFQAVTSYTQILESDSQFDHILYYVNDQFLISGDNAVYFRPLKQLEEEKWLKELGRRNGKPVWLLSGTTSADSMGESYLSLGRLLWNPKNYSQSTGAFTVNINLDRIKEMLRSSVKEQLVYIVTDKGTVAASNNNQLLKTMKLPQPLESGSSFSEVNLPAGPALARGNRIGGSDLYLVSVISAKSANQIIHNIWLRMGTVYSVVGILILLIIFPVTKSLTHRIFLLMNKMSQVRQGRLKIIDLEPRSDELGHLISSYNYMIESVQELLKEQFRLGQEKKGAELRALQSQINPHFLYNTLDTMSWLAHKQEGHKVQEIIYALSNYYKLVLNKGGDAVTLESEVQICKIYMELQKYRYKDRIQLEIDLGADTGGCILPKITLQPLVENSIMHGINEKAIAEGVIRIKTALCENRLLIWIEDDGVGFTEKSEKHAKYNGSGYGLKNIENRLMLFFNESLNPVQIISEKDHGSCIVINVPAIYES</sequence>
<keyword evidence="6" id="KW-0812">Transmembrane</keyword>
<reference evidence="8 9" key="1">
    <citation type="submission" date="2017-06" db="EMBL/GenBank/DDBJ databases">
        <title>Complete genome sequence of Paenibacillus donghaensis KCTC 13049T isolated from East Sea sediment, South Korea.</title>
        <authorList>
            <person name="Jung B.K."/>
            <person name="Hong S.-J."/>
            <person name="Shin J.-H."/>
        </authorList>
    </citation>
    <scope>NUCLEOTIDE SEQUENCE [LARGE SCALE GENOMIC DNA]</scope>
    <source>
        <strain evidence="8 9">KCTC 13049</strain>
    </source>
</reference>
<evidence type="ECO:0000256" key="5">
    <source>
        <dbReference type="ARBA" id="ARBA00023136"/>
    </source>
</evidence>
<dbReference type="OrthoDB" id="9776552at2"/>
<dbReference type="Proteomes" id="UP000249890">
    <property type="component" value="Chromosome"/>
</dbReference>
<keyword evidence="6" id="KW-1133">Transmembrane helix</keyword>
<dbReference type="PANTHER" id="PTHR34220:SF7">
    <property type="entry name" value="SENSOR HISTIDINE KINASE YPDA"/>
    <property type="match status" value="1"/>
</dbReference>
<dbReference type="InterPro" id="IPR050640">
    <property type="entry name" value="Bact_2-comp_sensor_kinase"/>
</dbReference>
<feature type="transmembrane region" description="Helical" evidence="6">
    <location>
        <begin position="293"/>
        <end position="313"/>
    </location>
</feature>
<feature type="domain" description="HAMP" evidence="7">
    <location>
        <begin position="317"/>
        <end position="369"/>
    </location>
</feature>
<dbReference type="KEGG" id="pdh:B9T62_23370"/>
<evidence type="ECO:0000256" key="3">
    <source>
        <dbReference type="ARBA" id="ARBA00022553"/>
    </source>
</evidence>
<evidence type="ECO:0000259" key="7">
    <source>
        <dbReference type="PROSITE" id="PS50885"/>
    </source>
</evidence>
<keyword evidence="3" id="KW-0597">Phosphoprotein</keyword>
<dbReference type="RefSeq" id="WP_087917470.1">
    <property type="nucleotide sequence ID" value="NZ_CP021780.1"/>
</dbReference>
<protein>
    <recommendedName>
        <fullName evidence="7">HAMP domain-containing protein</fullName>
    </recommendedName>
</protein>
<keyword evidence="5 6" id="KW-0472">Membrane</keyword>
<dbReference type="InterPro" id="IPR010559">
    <property type="entry name" value="Sig_transdc_His_kin_internal"/>
</dbReference>
<dbReference type="PROSITE" id="PS50885">
    <property type="entry name" value="HAMP"/>
    <property type="match status" value="1"/>
</dbReference>
<dbReference type="AlphaFoldDB" id="A0A2Z2KQ45"/>
<evidence type="ECO:0000256" key="1">
    <source>
        <dbReference type="ARBA" id="ARBA00004651"/>
    </source>
</evidence>
<dbReference type="Gene3D" id="3.30.565.10">
    <property type="entry name" value="Histidine kinase-like ATPase, C-terminal domain"/>
    <property type="match status" value="1"/>
</dbReference>
<organism evidence="8 9">
    <name type="scientific">Paenibacillus donghaensis</name>
    <dbReference type="NCBI Taxonomy" id="414771"/>
    <lineage>
        <taxon>Bacteria</taxon>
        <taxon>Bacillati</taxon>
        <taxon>Bacillota</taxon>
        <taxon>Bacilli</taxon>
        <taxon>Bacillales</taxon>
        <taxon>Paenibacillaceae</taxon>
        <taxon>Paenibacillus</taxon>
    </lineage>
</organism>
<name>A0A2Z2KQ45_9BACL</name>
<proteinExistence type="predicted"/>
<dbReference type="SUPFAM" id="SSF158472">
    <property type="entry name" value="HAMP domain-like"/>
    <property type="match status" value="1"/>
</dbReference>
<dbReference type="EMBL" id="CP021780">
    <property type="protein sequence ID" value="ASA23482.1"/>
    <property type="molecule type" value="Genomic_DNA"/>
</dbReference>
<evidence type="ECO:0000313" key="8">
    <source>
        <dbReference type="EMBL" id="ASA23482.1"/>
    </source>
</evidence>
<feature type="transmembrane region" description="Helical" evidence="6">
    <location>
        <begin position="16"/>
        <end position="35"/>
    </location>
</feature>
<dbReference type="InterPro" id="IPR036890">
    <property type="entry name" value="HATPase_C_sf"/>
</dbReference>
<keyword evidence="4" id="KW-0808">Transferase</keyword>
<dbReference type="Pfam" id="PF06580">
    <property type="entry name" value="His_kinase"/>
    <property type="match status" value="1"/>
</dbReference>